<evidence type="ECO:0000313" key="8">
    <source>
        <dbReference type="EMBL" id="KAB1644071.1"/>
    </source>
</evidence>
<dbReference type="Proteomes" id="UP000433493">
    <property type="component" value="Unassembled WGS sequence"/>
</dbReference>
<keyword evidence="4 6" id="KW-0805">Transcription regulation</keyword>
<evidence type="ECO:0000256" key="1">
    <source>
        <dbReference type="ARBA" id="ARBA00005952"/>
    </source>
</evidence>
<organism evidence="8 9">
    <name type="scientific">Gulosibacter chungangensis</name>
    <dbReference type="NCBI Taxonomy" id="979746"/>
    <lineage>
        <taxon>Bacteria</taxon>
        <taxon>Bacillati</taxon>
        <taxon>Actinomycetota</taxon>
        <taxon>Actinomycetes</taxon>
        <taxon>Micrococcales</taxon>
        <taxon>Microbacteriaceae</taxon>
        <taxon>Gulosibacter</taxon>
    </lineage>
</organism>
<keyword evidence="3 6" id="KW-0694">RNA-binding</keyword>
<dbReference type="InterPro" id="IPR006027">
    <property type="entry name" value="NusB_RsmB_TIM44"/>
</dbReference>
<name>A0A7J5BD18_9MICO</name>
<proteinExistence type="inferred from homology"/>
<dbReference type="InterPro" id="IPR011605">
    <property type="entry name" value="NusB_fam"/>
</dbReference>
<dbReference type="OrthoDB" id="3528057at2"/>
<evidence type="ECO:0000313" key="9">
    <source>
        <dbReference type="Proteomes" id="UP000433493"/>
    </source>
</evidence>
<dbReference type="Pfam" id="PF01029">
    <property type="entry name" value="NusB"/>
    <property type="match status" value="1"/>
</dbReference>
<keyword evidence="9" id="KW-1185">Reference proteome</keyword>
<protein>
    <recommendedName>
        <fullName evidence="6">Transcription antitermination protein NusB</fullName>
    </recommendedName>
    <alternativeName>
        <fullName evidence="6">Antitermination factor NusB</fullName>
    </alternativeName>
</protein>
<dbReference type="GO" id="GO:0031564">
    <property type="term" value="P:transcription antitermination"/>
    <property type="evidence" value="ECO:0007669"/>
    <property type="project" value="UniProtKB-KW"/>
</dbReference>
<dbReference type="EMBL" id="WBKB01000002">
    <property type="protein sequence ID" value="KAB1644071.1"/>
    <property type="molecule type" value="Genomic_DNA"/>
</dbReference>
<dbReference type="HAMAP" id="MF_00073">
    <property type="entry name" value="NusB"/>
    <property type="match status" value="1"/>
</dbReference>
<dbReference type="PANTHER" id="PTHR11078:SF3">
    <property type="entry name" value="ANTITERMINATION NUSB DOMAIN-CONTAINING PROTEIN"/>
    <property type="match status" value="1"/>
</dbReference>
<accession>A0A7J5BD18</accession>
<comment type="similarity">
    <text evidence="1 6">Belongs to the NusB family.</text>
</comment>
<evidence type="ECO:0000256" key="4">
    <source>
        <dbReference type="ARBA" id="ARBA00023015"/>
    </source>
</evidence>
<dbReference type="AlphaFoldDB" id="A0A7J5BD18"/>
<feature type="domain" description="NusB/RsmB/TIM44" evidence="7">
    <location>
        <begin position="6"/>
        <end position="133"/>
    </location>
</feature>
<dbReference type="GO" id="GO:0003723">
    <property type="term" value="F:RNA binding"/>
    <property type="evidence" value="ECO:0007669"/>
    <property type="project" value="UniProtKB-UniRule"/>
</dbReference>
<dbReference type="NCBIfam" id="TIGR01951">
    <property type="entry name" value="nusB"/>
    <property type="match status" value="1"/>
</dbReference>
<dbReference type="GO" id="GO:0005829">
    <property type="term" value="C:cytosol"/>
    <property type="evidence" value="ECO:0007669"/>
    <property type="project" value="TreeGrafter"/>
</dbReference>
<dbReference type="GO" id="GO:0006353">
    <property type="term" value="P:DNA-templated transcription termination"/>
    <property type="evidence" value="ECO:0007669"/>
    <property type="project" value="UniProtKB-UniRule"/>
</dbReference>
<dbReference type="InterPro" id="IPR035926">
    <property type="entry name" value="NusB-like_sf"/>
</dbReference>
<keyword evidence="2 6" id="KW-0889">Transcription antitermination</keyword>
<keyword evidence="5 6" id="KW-0804">Transcription</keyword>
<dbReference type="Gene3D" id="1.10.940.10">
    <property type="entry name" value="NusB-like"/>
    <property type="match status" value="1"/>
</dbReference>
<comment type="caution">
    <text evidence="8">The sequence shown here is derived from an EMBL/GenBank/DDBJ whole genome shotgun (WGS) entry which is preliminary data.</text>
</comment>
<reference evidence="8 9" key="1">
    <citation type="submission" date="2019-09" db="EMBL/GenBank/DDBJ databases">
        <title>Phylogeny of genus Pseudoclavibacter and closely related genus.</title>
        <authorList>
            <person name="Li Y."/>
        </authorList>
    </citation>
    <scope>NUCLEOTIDE SEQUENCE [LARGE SCALE GENOMIC DNA]</scope>
    <source>
        <strain evidence="8 9">KCTC 13959</strain>
    </source>
</reference>
<evidence type="ECO:0000256" key="6">
    <source>
        <dbReference type="HAMAP-Rule" id="MF_00073"/>
    </source>
</evidence>
<evidence type="ECO:0000256" key="2">
    <source>
        <dbReference type="ARBA" id="ARBA00022814"/>
    </source>
</evidence>
<comment type="function">
    <text evidence="6">Involved in transcription antitermination. Required for transcription of ribosomal RNA (rRNA) genes. Binds specifically to the boxA antiterminator sequence of the ribosomal RNA (rrn) operons.</text>
</comment>
<evidence type="ECO:0000256" key="5">
    <source>
        <dbReference type="ARBA" id="ARBA00023163"/>
    </source>
</evidence>
<dbReference type="RefSeq" id="WP_158051574.1">
    <property type="nucleotide sequence ID" value="NZ_WBKB01000002.1"/>
</dbReference>
<evidence type="ECO:0000256" key="3">
    <source>
        <dbReference type="ARBA" id="ARBA00022884"/>
    </source>
</evidence>
<dbReference type="PANTHER" id="PTHR11078">
    <property type="entry name" value="N UTILIZATION SUBSTANCE PROTEIN B-RELATED"/>
    <property type="match status" value="1"/>
</dbReference>
<gene>
    <name evidence="6 8" type="primary">nusB</name>
    <name evidence="8" type="ORF">F8O05_04595</name>
</gene>
<dbReference type="SUPFAM" id="SSF48013">
    <property type="entry name" value="NusB-like"/>
    <property type="match status" value="1"/>
</dbReference>
<sequence>MSARTKARKRALDMLFQADLVERELAEVLADEQVRAANEPEREASWRYARQIVAGVAEHLDDIDAELESTSRDWRLERMPRVDRAILRIGVWEIRYNADVPNAVAIAEAVSSATEYSTEDSSRFINGVLGRIADRHVG</sequence>
<evidence type="ECO:0000259" key="7">
    <source>
        <dbReference type="Pfam" id="PF01029"/>
    </source>
</evidence>